<dbReference type="AlphaFoldDB" id="A0A255YY16"/>
<evidence type="ECO:0000313" key="3">
    <source>
        <dbReference type="Proteomes" id="UP000216998"/>
    </source>
</evidence>
<keyword evidence="1" id="KW-0472">Membrane</keyword>
<organism evidence="2 3">
    <name type="scientific">Niveispirillum lacus</name>
    <dbReference type="NCBI Taxonomy" id="1981099"/>
    <lineage>
        <taxon>Bacteria</taxon>
        <taxon>Pseudomonadati</taxon>
        <taxon>Pseudomonadota</taxon>
        <taxon>Alphaproteobacteria</taxon>
        <taxon>Rhodospirillales</taxon>
        <taxon>Azospirillaceae</taxon>
        <taxon>Niveispirillum</taxon>
    </lineage>
</organism>
<dbReference type="OrthoDB" id="9791166at2"/>
<feature type="transmembrane region" description="Helical" evidence="1">
    <location>
        <begin position="161"/>
        <end position="182"/>
    </location>
</feature>
<name>A0A255YY16_9PROT</name>
<evidence type="ECO:0000256" key="1">
    <source>
        <dbReference type="SAM" id="Phobius"/>
    </source>
</evidence>
<feature type="transmembrane region" description="Helical" evidence="1">
    <location>
        <begin position="420"/>
        <end position="452"/>
    </location>
</feature>
<feature type="transmembrane region" description="Helical" evidence="1">
    <location>
        <begin position="379"/>
        <end position="400"/>
    </location>
</feature>
<dbReference type="PANTHER" id="PTHR34219">
    <property type="entry name" value="IRON-REGULATED INNER MEMBRANE PROTEIN-RELATED"/>
    <property type="match status" value="1"/>
</dbReference>
<feature type="transmembrane region" description="Helical" evidence="1">
    <location>
        <begin position="32"/>
        <end position="56"/>
    </location>
</feature>
<dbReference type="Pfam" id="PF03929">
    <property type="entry name" value="PepSY_TM"/>
    <property type="match status" value="1"/>
</dbReference>
<dbReference type="PANTHER" id="PTHR34219:SF1">
    <property type="entry name" value="PEPSY DOMAIN-CONTAINING PROTEIN"/>
    <property type="match status" value="1"/>
</dbReference>
<keyword evidence="3" id="KW-1185">Reference proteome</keyword>
<gene>
    <name evidence="2" type="ORF">CHU95_11740</name>
</gene>
<evidence type="ECO:0000313" key="2">
    <source>
        <dbReference type="EMBL" id="OYQ34127.1"/>
    </source>
</evidence>
<dbReference type="InterPro" id="IPR005625">
    <property type="entry name" value="PepSY-ass_TM"/>
</dbReference>
<proteinExistence type="predicted"/>
<reference evidence="2 3" key="1">
    <citation type="submission" date="2017-07" db="EMBL/GenBank/DDBJ databases">
        <title>Niveispirillum cyanobacteriorum sp. nov., isolated from cyanobacterial aggregates in a eutrophic lake.</title>
        <authorList>
            <person name="Cai H."/>
        </authorList>
    </citation>
    <scope>NUCLEOTIDE SEQUENCE [LARGE SCALE GENOMIC DNA]</scope>
    <source>
        <strain evidence="3">TH1-14</strain>
    </source>
</reference>
<feature type="transmembrane region" description="Helical" evidence="1">
    <location>
        <begin position="212"/>
        <end position="233"/>
    </location>
</feature>
<keyword evidence="1" id="KW-1133">Transmembrane helix</keyword>
<sequence length="467" mass="50704">MTDLSTKSSGDTGPGKALSAKGWLDYRTIWRWHFYAGLFCVPFIVALAISGALYLFKPQVEAFIDRPYDHLVLTGPAADANAQALAALAAVPDGTLRTYILPEEADDAVRVLVRDGQGAVWRVYVHPQSLEVLHKIREEDRLMQQIKKFHGELLLGDNGSLFVELAACWGIVMVVSGLYLWWPRGQQGWAGVLYPRLTAGGRTFWRDLHAVVGLWVSFLALFLLLTGLPWASVWGEAFKTVRKATGTAAVQQDWTTSRRAERAGHDAHDHAEADGMHHAGLSMDDMMVGAVSLTEVVARVTPLNLAAPVLINLPASVGGNWAVRSMTANRPNRVAIDLDGSTGTMVRREDFGDRHVIDRVVGIGIAAHEGQLFGWVNQALGVVAALGLVLLSVSGAVMWWKRRPAGALGAPPPLRLKGSPAVMGMILLGFALFLPLLGASVILVALIDLVILRQVPVARRWLGLRLA</sequence>
<dbReference type="EMBL" id="NOXU01000029">
    <property type="protein sequence ID" value="OYQ34127.1"/>
    <property type="molecule type" value="Genomic_DNA"/>
</dbReference>
<comment type="caution">
    <text evidence="2">The sequence shown here is derived from an EMBL/GenBank/DDBJ whole genome shotgun (WGS) entry which is preliminary data.</text>
</comment>
<protein>
    <submittedName>
        <fullName evidence="2">Peptidase</fullName>
    </submittedName>
</protein>
<accession>A0A255YY16</accession>
<dbReference type="RefSeq" id="WP_094456538.1">
    <property type="nucleotide sequence ID" value="NZ_NOXU01000029.1"/>
</dbReference>
<keyword evidence="1" id="KW-0812">Transmembrane</keyword>
<dbReference type="Proteomes" id="UP000216998">
    <property type="component" value="Unassembled WGS sequence"/>
</dbReference>